<dbReference type="AlphaFoldDB" id="A0A090FJJ4"/>
<sequence length="26" mass="2828">MRAKAAIPLFVPGGTYGKLNTNPVRR</sequence>
<proteinExistence type="predicted"/>
<reference evidence="1 2" key="1">
    <citation type="submission" date="2014-08" db="EMBL/GenBank/DDBJ databases">
        <authorList>
            <person name="Moulin Lionel"/>
        </authorList>
    </citation>
    <scope>NUCLEOTIDE SEQUENCE [LARGE SCALE GENOMIC DNA]</scope>
</reference>
<evidence type="ECO:0000313" key="2">
    <source>
        <dbReference type="Proteomes" id="UP000046373"/>
    </source>
</evidence>
<dbReference type="Proteomes" id="UP000046373">
    <property type="component" value="Unassembled WGS sequence"/>
</dbReference>
<gene>
    <name evidence="1" type="ORF">MPLDJ20_60506</name>
</gene>
<name>A0A090FJJ4_MESPL</name>
<accession>A0A090FJJ4</accession>
<dbReference type="EMBL" id="CCNB01000043">
    <property type="protein sequence ID" value="CDX44158.1"/>
    <property type="molecule type" value="Genomic_DNA"/>
</dbReference>
<organism evidence="1 2">
    <name type="scientific">Mesorhizobium plurifarium</name>
    <dbReference type="NCBI Taxonomy" id="69974"/>
    <lineage>
        <taxon>Bacteria</taxon>
        <taxon>Pseudomonadati</taxon>
        <taxon>Pseudomonadota</taxon>
        <taxon>Alphaproteobacteria</taxon>
        <taxon>Hyphomicrobiales</taxon>
        <taxon>Phyllobacteriaceae</taxon>
        <taxon>Mesorhizobium</taxon>
    </lineage>
</organism>
<evidence type="ECO:0000313" key="1">
    <source>
        <dbReference type="EMBL" id="CDX44158.1"/>
    </source>
</evidence>
<protein>
    <submittedName>
        <fullName evidence="1">Uncharacterized protein</fullName>
    </submittedName>
</protein>